<evidence type="ECO:0000313" key="2">
    <source>
        <dbReference type="EMBL" id="CAF4774427.1"/>
    </source>
</evidence>
<proteinExistence type="predicted"/>
<sequence>MASIGYIDGSTCVCGCCAGFNCNAINVGNTTVSSCYNCNSALCQSTYYSTCADANTITASCVSGSSSSSSSSSSASSSQHQGSRGLFKPTSNTLTVAIGPIHRHHSIDEAEQQYHAWYVTIYAPSAQMGDSIIKIFHYVFHS</sequence>
<name>A0A821MTW6_9BILA</name>
<gene>
    <name evidence="2" type="ORF">TOA249_LOCUS21782</name>
</gene>
<dbReference type="EMBL" id="CAJOBS010001915">
    <property type="protein sequence ID" value="CAF4774427.1"/>
    <property type="molecule type" value="Genomic_DNA"/>
</dbReference>
<dbReference type="Proteomes" id="UP000663838">
    <property type="component" value="Unassembled WGS sequence"/>
</dbReference>
<evidence type="ECO:0000256" key="1">
    <source>
        <dbReference type="SAM" id="MobiDB-lite"/>
    </source>
</evidence>
<accession>A0A821MTW6</accession>
<reference evidence="2" key="1">
    <citation type="submission" date="2021-02" db="EMBL/GenBank/DDBJ databases">
        <authorList>
            <person name="Nowell W R."/>
        </authorList>
    </citation>
    <scope>NUCLEOTIDE SEQUENCE</scope>
</reference>
<dbReference type="AlphaFoldDB" id="A0A821MTW6"/>
<feature type="region of interest" description="Disordered" evidence="1">
    <location>
        <begin position="64"/>
        <end position="88"/>
    </location>
</feature>
<organism evidence="2 3">
    <name type="scientific">Rotaria socialis</name>
    <dbReference type="NCBI Taxonomy" id="392032"/>
    <lineage>
        <taxon>Eukaryota</taxon>
        <taxon>Metazoa</taxon>
        <taxon>Spiralia</taxon>
        <taxon>Gnathifera</taxon>
        <taxon>Rotifera</taxon>
        <taxon>Eurotatoria</taxon>
        <taxon>Bdelloidea</taxon>
        <taxon>Philodinida</taxon>
        <taxon>Philodinidae</taxon>
        <taxon>Rotaria</taxon>
    </lineage>
</organism>
<comment type="caution">
    <text evidence="2">The sequence shown here is derived from an EMBL/GenBank/DDBJ whole genome shotgun (WGS) entry which is preliminary data.</text>
</comment>
<protein>
    <submittedName>
        <fullName evidence="2">Uncharacterized protein</fullName>
    </submittedName>
</protein>
<evidence type="ECO:0000313" key="3">
    <source>
        <dbReference type="Proteomes" id="UP000663838"/>
    </source>
</evidence>
<feature type="compositionally biased region" description="Low complexity" evidence="1">
    <location>
        <begin position="64"/>
        <end position="78"/>
    </location>
</feature>